<comment type="caution">
    <text evidence="5">The sequence shown here is derived from an EMBL/GenBank/DDBJ whole genome shotgun (WGS) entry which is preliminary data.</text>
</comment>
<dbReference type="InterPro" id="IPR036390">
    <property type="entry name" value="WH_DNA-bd_sf"/>
</dbReference>
<sequence length="141" mass="16176">MKIKTFHVSHEGLNRFFGPLEAKIMNVIWLSEEISITDVHTILNQETPISFNAVNTVMNRLQKKGHLKKIAIGGERLYRFAPVISKEQFVLEQTKAVTEALIQELGGLFVNHIIETLVDTDPVWIERLEQKLSQLKNREPS</sequence>
<gene>
    <name evidence="5" type="ORF">P5G65_23535</name>
</gene>
<evidence type="ECO:0000313" key="5">
    <source>
        <dbReference type="EMBL" id="MEB4796878.1"/>
    </source>
</evidence>
<name>A0ABU6DIR0_9BACL</name>
<proteinExistence type="inferred from homology"/>
<dbReference type="InterPro" id="IPR036388">
    <property type="entry name" value="WH-like_DNA-bd_sf"/>
</dbReference>
<evidence type="ECO:0000256" key="2">
    <source>
        <dbReference type="ARBA" id="ARBA00023015"/>
    </source>
</evidence>
<protein>
    <submittedName>
        <fullName evidence="5">BlaI/MecI/CopY family transcriptional regulator</fullName>
    </submittedName>
</protein>
<evidence type="ECO:0000256" key="4">
    <source>
        <dbReference type="ARBA" id="ARBA00023163"/>
    </source>
</evidence>
<comment type="similarity">
    <text evidence="1">Belongs to the BlaI transcriptional regulatory family.</text>
</comment>
<dbReference type="InterPro" id="IPR005650">
    <property type="entry name" value="BlaI_family"/>
</dbReference>
<dbReference type="Pfam" id="PF03965">
    <property type="entry name" value="Penicillinase_R"/>
    <property type="match status" value="1"/>
</dbReference>
<organism evidence="5 6">
    <name type="scientific">Paenibacillus chondroitinus</name>
    <dbReference type="NCBI Taxonomy" id="59842"/>
    <lineage>
        <taxon>Bacteria</taxon>
        <taxon>Bacillati</taxon>
        <taxon>Bacillota</taxon>
        <taxon>Bacilli</taxon>
        <taxon>Bacillales</taxon>
        <taxon>Paenibacillaceae</taxon>
        <taxon>Paenibacillus</taxon>
    </lineage>
</organism>
<keyword evidence="6" id="KW-1185">Reference proteome</keyword>
<dbReference type="EMBL" id="JAROBY010000041">
    <property type="protein sequence ID" value="MEB4796878.1"/>
    <property type="molecule type" value="Genomic_DNA"/>
</dbReference>
<dbReference type="RefSeq" id="WP_127455196.1">
    <property type="nucleotide sequence ID" value="NZ_JAROBY010000041.1"/>
</dbReference>
<evidence type="ECO:0000313" key="6">
    <source>
        <dbReference type="Proteomes" id="UP001355653"/>
    </source>
</evidence>
<keyword evidence="4" id="KW-0804">Transcription</keyword>
<evidence type="ECO:0000256" key="3">
    <source>
        <dbReference type="ARBA" id="ARBA00023125"/>
    </source>
</evidence>
<reference evidence="5 6" key="1">
    <citation type="submission" date="2023-03" db="EMBL/GenBank/DDBJ databases">
        <title>Bacillus Genome Sequencing.</title>
        <authorList>
            <person name="Dunlap C."/>
        </authorList>
    </citation>
    <scope>NUCLEOTIDE SEQUENCE [LARGE SCALE GENOMIC DNA]</scope>
    <source>
        <strain evidence="5 6">NRS-1351</strain>
    </source>
</reference>
<keyword evidence="2" id="KW-0805">Transcription regulation</keyword>
<evidence type="ECO:0000256" key="1">
    <source>
        <dbReference type="ARBA" id="ARBA00011046"/>
    </source>
</evidence>
<keyword evidence="3" id="KW-0238">DNA-binding</keyword>
<dbReference type="SUPFAM" id="SSF46785">
    <property type="entry name" value="Winged helix' DNA-binding domain"/>
    <property type="match status" value="1"/>
</dbReference>
<dbReference type="Proteomes" id="UP001355653">
    <property type="component" value="Unassembled WGS sequence"/>
</dbReference>
<dbReference type="Gene3D" id="1.10.10.10">
    <property type="entry name" value="Winged helix-like DNA-binding domain superfamily/Winged helix DNA-binding domain"/>
    <property type="match status" value="1"/>
</dbReference>
<accession>A0ABU6DIR0</accession>